<dbReference type="Gene3D" id="3.30.60.20">
    <property type="match status" value="1"/>
</dbReference>
<sequence>MSTLVALWVCGPIQTTNGVLNPSPLSDDIDGQPSTPTSPRSPRSPRGLRSPIVSLIVPSSPKREVSPGNTSSGSDGFRRLRRSSLSRKNQVVGVTSNRGQYESQKLLSHLLDRLEARPPPPDLLDRAALAARQASGMARAKPKHRIVAFGEAVAAATMGHNSTSSASNLPPDEDEEDLYPLQEGDWNIDSTYDMVEQMRKFLVLSEQQHFDIFGACQASAAEAARTASAKDRRRGSRFASSPLARTGADHFTFEPTATISGPDLLRRMANAVRRLLVVDCLYKTTKFRLLQPPYALQAVCMDIAAVLYHKGDLKIQLEMMEAVVDGLYSMGDVLREKVFEWIEGRLAEMLHKLARERGADDHERLNLEWNDPFAESPSPTMPTFAFSVHPADEADPHDSTERKPGWVRFSPTGGNSPIPSAVRDKLHGILSTHTASGNISMAAIQIAAIVPHILVAITSTVDLRSLNLVSIYRVDRLLSLIFSAKPDAALDLIEIIAHGPIQSRSRGLDLLASFYPECVGHNKIARRPALATHEAHMAKWESGQEHVLGQDDTEDHSYIPWRLYQEETYQYNVIVQAPGQAQPSKTEVVHVQFSKCIPRLDEKMLGGGGTRGTVDSTIRRVGQHNFRLVNLFNITLCAECHEPLWGATAQGYACMGACQRFYHVACADNMAKGRRGSCRPGFEIYANPHNPPSHRDPFSASAADVRASSRKAADRLYRDPERLGGASYDEVAVLHSHVWMQLEILNRGIASGSLRIHYDIDNDGDDADDITDLTAVLAQYQKILDDSSLPVSLAVDQFARISGESIRDGDFLWRPRYLQYCAALLRAPSDPSYHSSSANPTGLLTVTDTHSSHVDPPSVAYEAVQMKTIRQTLNIDLNVHSDLAASILIDQLRLLGLCSVANTRSITPAAIHNSALTVNFPLPLLMDASPSVELLVLVIEQLLDDVDLTANEQGFSLLFNRAWPTSMCAPYALERLGGAAMSWIMAEDDVLHHVVKNYAAKRKRPPGVRTSATSVAKDGTSVAAYKASRAEICAGYAQPWLKALHDLDPGLYGELAYDQSKIIDDRWGVIEWEKGDAAASQAAGKALDRITALADAKVTFAITLDLLTAWLEDIGNLSHEEVAFKALPRLLRHSHTLNNDSADLWTLANETSRDDIQGLQRVCRWLRVLACSGVDVPWESLTAVVDLDNLTQLNDEARFDIVLAASVNSTPIAHDAHAEFLSRLFANVVASIEDLQSDSVASGKAEPSEEEIDMLRTGMIAILRAYEVQTEDITASALHNENTAKRLLGHIKKKNMPVRTRTIPLEADAVLAAASLLRRKEYPTEMMLDFLWLLLKAPAAENPVGFLHHLCSELYESLWPLYDRPIRRRSRARLFLKLLTVNPKPMEALVNDRMGSVEYEAIRERLYTFVLELADDRVTQDVDAANWRRSAVGLVLKLFNTAMPSTDPSPQNLVMWRGLMGAHLEALTLSFENYLLFGSTDEQRLSLLSQLLHLQNLKPSWPILGWKAIEEIVTEQVQTIAALHAADTVHALTAVADALTIRAATLSLGLNMLAAGVPCEWAVLQRFQQFAAAACDLPWLTPCDAITSIMLPALKNILDSSRHISTTHDGDGKRTALVGSLFVPVVIKFATVLQEWDFVVERHILDILLVVFFKHNVQAVQLQAADALRATAHYVTNATNAQNGILAIQVLRTAQERMNKFKFSTNFVPQLFVSVAWSITRPGKDAAFIDSCRSLLQESLSEFGKAGLLLHVLRTQTDQAPGHDHNLKYLGEAVQLAAQDSEDSMQLWVDQLFRKLPDMLREHRKVIERTIHPLANFVSTLKGNLSEESSQEFGTFISRLARLVSEWDLPWDSPSFDPNPVIEMCAHVLKLTPATCAVPLLHQTSTLLSVALTLYRVGFHAIMVLFPVSVEVARRHGTDNTVATVIFEAALTAVRGEPRAPLALTSLLAFLAHDSDDSSTLVTEREKVLVEASHGCVLLLVREHPTLTAVRDPEITMRLLDAAATVIVRAEVAAPGNTGLLLSGFRPQLVIEQVHLFGHILYSSLSITLGHARADLVSLYPVLARATTLTMYGWSELLNVVDPSGEGSHFGESVFIVMRLATLAIRDPNSDPTPITTEALAAFWRRLWPEWGRLLDTSLSPNCTNDMLRAFTIPLLLDIVLFVASAAPQILVDAAPIVGRGLNAIEDWEATSDIKSGHKLARAVATLEGVLRGLAEPQPRDEIADVRKAMLNSEKIRSATRSREPQRERAQTRMAFR</sequence>
<dbReference type="RefSeq" id="XP_060456299.1">
    <property type="nucleotide sequence ID" value="XM_060599624.1"/>
</dbReference>
<dbReference type="Proteomes" id="UP001233271">
    <property type="component" value="Chromosome 3"/>
</dbReference>
<dbReference type="Pfam" id="PF00130">
    <property type="entry name" value="C1_1"/>
    <property type="match status" value="1"/>
</dbReference>
<organism evidence="5 6">
    <name type="scientific">Cutaneotrichosporon cavernicola</name>
    <dbReference type="NCBI Taxonomy" id="279322"/>
    <lineage>
        <taxon>Eukaryota</taxon>
        <taxon>Fungi</taxon>
        <taxon>Dikarya</taxon>
        <taxon>Basidiomycota</taxon>
        <taxon>Agaricomycotina</taxon>
        <taxon>Tremellomycetes</taxon>
        <taxon>Trichosporonales</taxon>
        <taxon>Trichosporonaceae</taxon>
        <taxon>Cutaneotrichosporon</taxon>
    </lineage>
</organism>
<protein>
    <recommendedName>
        <fullName evidence="4">Phorbol-ester/DAG-type domain-containing protein</fullName>
    </recommendedName>
</protein>
<evidence type="ECO:0000256" key="3">
    <source>
        <dbReference type="SAM" id="MobiDB-lite"/>
    </source>
</evidence>
<dbReference type="CDD" id="cd00029">
    <property type="entry name" value="C1"/>
    <property type="match status" value="1"/>
</dbReference>
<feature type="domain" description="Phorbol-ester/DAG-type" evidence="4">
    <location>
        <begin position="623"/>
        <end position="678"/>
    </location>
</feature>
<gene>
    <name evidence="5" type="ORF">CcaverHIS019_0311040</name>
</gene>
<evidence type="ECO:0000256" key="2">
    <source>
        <dbReference type="ARBA" id="ARBA00022833"/>
    </source>
</evidence>
<dbReference type="InterPro" id="IPR002219">
    <property type="entry name" value="PKC_DAG/PE"/>
</dbReference>
<keyword evidence="1" id="KW-0479">Metal-binding</keyword>
<dbReference type="InterPro" id="IPR046349">
    <property type="entry name" value="C1-like_sf"/>
</dbReference>
<name>A0AA48QV39_9TREE</name>
<feature type="compositionally biased region" description="Basic and acidic residues" evidence="3">
    <location>
        <begin position="2235"/>
        <end position="2251"/>
    </location>
</feature>
<evidence type="ECO:0000313" key="5">
    <source>
        <dbReference type="EMBL" id="BEI91034.1"/>
    </source>
</evidence>
<feature type="compositionally biased region" description="Polar residues" evidence="3">
    <location>
        <begin position="88"/>
        <end position="97"/>
    </location>
</feature>
<dbReference type="KEGG" id="ccac:CcaHIS019_0311040"/>
<dbReference type="GeneID" id="85494904"/>
<dbReference type="PROSITE" id="PS50081">
    <property type="entry name" value="ZF_DAG_PE_2"/>
    <property type="match status" value="1"/>
</dbReference>
<accession>A0AA48QV39</accession>
<dbReference type="SUPFAM" id="SSF57889">
    <property type="entry name" value="Cysteine-rich domain"/>
    <property type="match status" value="1"/>
</dbReference>
<keyword evidence="6" id="KW-1185">Reference proteome</keyword>
<evidence type="ECO:0000313" key="6">
    <source>
        <dbReference type="Proteomes" id="UP001233271"/>
    </source>
</evidence>
<evidence type="ECO:0000259" key="4">
    <source>
        <dbReference type="PROSITE" id="PS50081"/>
    </source>
</evidence>
<keyword evidence="2" id="KW-0862">Zinc</keyword>
<feature type="region of interest" description="Disordered" evidence="3">
    <location>
        <begin position="17"/>
        <end position="97"/>
    </location>
</feature>
<evidence type="ECO:0000256" key="1">
    <source>
        <dbReference type="ARBA" id="ARBA00022723"/>
    </source>
</evidence>
<dbReference type="GO" id="GO:0046872">
    <property type="term" value="F:metal ion binding"/>
    <property type="evidence" value="ECO:0007669"/>
    <property type="project" value="UniProtKB-KW"/>
</dbReference>
<feature type="region of interest" description="Disordered" evidence="3">
    <location>
        <begin position="2235"/>
        <end position="2257"/>
    </location>
</feature>
<dbReference type="EMBL" id="AP028214">
    <property type="protein sequence ID" value="BEI91034.1"/>
    <property type="molecule type" value="Genomic_DNA"/>
</dbReference>
<reference evidence="5" key="1">
    <citation type="journal article" date="2023" name="BMC Genomics">
        <title>Chromosome-level genome assemblies of Cutaneotrichosporon spp. (Trichosporonales, Basidiomycota) reveal imbalanced evolution between nucleotide sequences and chromosome synteny.</title>
        <authorList>
            <person name="Kobayashi Y."/>
            <person name="Kayamori A."/>
            <person name="Aoki K."/>
            <person name="Shiwa Y."/>
            <person name="Matsutani M."/>
            <person name="Fujita N."/>
            <person name="Sugita T."/>
            <person name="Iwasaki W."/>
            <person name="Tanaka N."/>
            <person name="Takashima M."/>
        </authorList>
    </citation>
    <scope>NUCLEOTIDE SEQUENCE</scope>
    <source>
        <strain evidence="5">HIS019</strain>
    </source>
</reference>
<feature type="compositionally biased region" description="Low complexity" evidence="3">
    <location>
        <begin position="33"/>
        <end position="60"/>
    </location>
</feature>
<proteinExistence type="predicted"/>